<dbReference type="EMBL" id="PGET01000001">
    <property type="protein sequence ID" value="PJJ30513.1"/>
    <property type="molecule type" value="Genomic_DNA"/>
</dbReference>
<organism evidence="2 3">
    <name type="scientific">[Clostridium] celerecrescens 18A</name>
    <dbReference type="NCBI Taxonomy" id="1286362"/>
    <lineage>
        <taxon>Bacteria</taxon>
        <taxon>Bacillati</taxon>
        <taxon>Bacillota</taxon>
        <taxon>Clostridia</taxon>
        <taxon>Lachnospirales</taxon>
        <taxon>Lachnospiraceae</taxon>
        <taxon>Lacrimispora</taxon>
    </lineage>
</organism>
<dbReference type="OrthoDB" id="1911537at2"/>
<sequence>MIEETNMNEYRSLLDRLKRNRENVPLELLTTKYQKSYNQLKEKLRSMTKEILQDIVLSNLQIERNHANEKYMEINTAIRESGILVKVSHAVFLQQNADQVLEYANQLREVVHRIVKECEEAI</sequence>
<evidence type="ECO:0000313" key="3">
    <source>
        <dbReference type="Proteomes" id="UP000231092"/>
    </source>
</evidence>
<accession>A0A2M8ZAQ7</accession>
<proteinExistence type="predicted"/>
<gene>
    <name evidence="2" type="ORF">H171_4119</name>
</gene>
<reference evidence="2 3" key="1">
    <citation type="submission" date="2017-11" db="EMBL/GenBank/DDBJ databases">
        <title>Understudied soil microbes with underappreciated capabilities: Untangling the Clostridium saccharolyticum group.</title>
        <authorList>
            <person name="Leschine S."/>
        </authorList>
    </citation>
    <scope>NUCLEOTIDE SEQUENCE [LARGE SCALE GENOMIC DNA]</scope>
    <source>
        <strain evidence="2 3">18A</strain>
    </source>
</reference>
<name>A0A2M8ZAQ7_9FIRM</name>
<dbReference type="RefSeq" id="WP_100306760.1">
    <property type="nucleotide sequence ID" value="NZ_PGET01000001.1"/>
</dbReference>
<protein>
    <submittedName>
        <fullName evidence="2">Uncharacterized protein</fullName>
    </submittedName>
</protein>
<comment type="caution">
    <text evidence="2">The sequence shown here is derived from an EMBL/GenBank/DDBJ whole genome shotgun (WGS) entry which is preliminary data.</text>
</comment>
<evidence type="ECO:0000313" key="2">
    <source>
        <dbReference type="EMBL" id="PJJ30513.1"/>
    </source>
</evidence>
<evidence type="ECO:0000256" key="1">
    <source>
        <dbReference type="SAM" id="Coils"/>
    </source>
</evidence>
<dbReference type="Proteomes" id="UP000231092">
    <property type="component" value="Unassembled WGS sequence"/>
</dbReference>
<keyword evidence="1" id="KW-0175">Coiled coil</keyword>
<dbReference type="AlphaFoldDB" id="A0A2M8ZAQ7"/>
<feature type="coiled-coil region" evidence="1">
    <location>
        <begin position="30"/>
        <end position="77"/>
    </location>
</feature>